<evidence type="ECO:0000313" key="2">
    <source>
        <dbReference type="Proteomes" id="UP000663722"/>
    </source>
</evidence>
<reference evidence="1" key="1">
    <citation type="journal article" date="2021" name="Microb. Physiol.">
        <title>Proteogenomic Insights into the Physiology of Marine, Sulfate-Reducing, Filamentous Desulfonema limicola and Desulfonema magnum.</title>
        <authorList>
            <person name="Schnaars V."/>
            <person name="Wohlbrand L."/>
            <person name="Scheve S."/>
            <person name="Hinrichs C."/>
            <person name="Reinhardt R."/>
            <person name="Rabus R."/>
        </authorList>
    </citation>
    <scope>NUCLEOTIDE SEQUENCE</scope>
    <source>
        <strain evidence="1">4be13</strain>
    </source>
</reference>
<dbReference type="EMBL" id="CP061800">
    <property type="protein sequence ID" value="QTA88070.1"/>
    <property type="molecule type" value="Genomic_DNA"/>
</dbReference>
<keyword evidence="2" id="KW-1185">Reference proteome</keyword>
<organism evidence="1 2">
    <name type="scientific">Desulfonema magnum</name>
    <dbReference type="NCBI Taxonomy" id="45655"/>
    <lineage>
        <taxon>Bacteria</taxon>
        <taxon>Pseudomonadati</taxon>
        <taxon>Thermodesulfobacteriota</taxon>
        <taxon>Desulfobacteria</taxon>
        <taxon>Desulfobacterales</taxon>
        <taxon>Desulfococcaceae</taxon>
        <taxon>Desulfonema</taxon>
    </lineage>
</organism>
<protein>
    <submittedName>
        <fullName evidence="1">Uncharacterized protein</fullName>
    </submittedName>
</protein>
<name>A0A975BM95_9BACT</name>
<accession>A0A975BM95</accession>
<proteinExistence type="predicted"/>
<dbReference type="Proteomes" id="UP000663722">
    <property type="component" value="Chromosome"/>
</dbReference>
<dbReference type="KEGG" id="dmm:dnm_041100"/>
<evidence type="ECO:0000313" key="1">
    <source>
        <dbReference type="EMBL" id="QTA88070.1"/>
    </source>
</evidence>
<gene>
    <name evidence="1" type="ORF">dnm_041100</name>
</gene>
<dbReference type="AlphaFoldDB" id="A0A975BM95"/>
<sequence length="51" mass="6129">MNQNKIPLPACKNRHLLNHLPRIVFIRKLRINNISRSKSFRTVYRTKKTGR</sequence>